<gene>
    <name evidence="1" type="ordered locus">IALB_3013</name>
</gene>
<keyword evidence="2" id="KW-1185">Reference proteome</keyword>
<accession>I0AP09</accession>
<reference evidence="1 2" key="1">
    <citation type="journal article" date="2012" name="Front. Microbiol.">
        <title>Complete genome of Ignavibacterium album, a metabolically versatile, flagellated, facultative anaerobe from the phylum Chlorobi.</title>
        <authorList>
            <person name="Liu Z."/>
            <person name="Frigaard N.-U."/>
            <person name="Vogl K."/>
            <person name="Iino T."/>
            <person name="Ohkuma M."/>
            <person name="Overmann J."/>
            <person name="Bryant D.A."/>
        </authorList>
    </citation>
    <scope>NUCLEOTIDE SEQUENCE [LARGE SCALE GENOMIC DNA]</scope>
    <source>
        <strain evidence="2">DSM 19864 / JCM 16511 / NBRC 101810 / Mat9-16</strain>
    </source>
</reference>
<dbReference type="HOGENOM" id="CLU_462149_0_0_10"/>
<dbReference type="eggNOG" id="COG1413">
    <property type="taxonomic scope" value="Bacteria"/>
</dbReference>
<proteinExistence type="predicted"/>
<dbReference type="AlphaFoldDB" id="I0AP09"/>
<evidence type="ECO:0000313" key="1">
    <source>
        <dbReference type="EMBL" id="AFH50716.1"/>
    </source>
</evidence>
<sequence length="594" mass="67962">MKFRVILITIFIFLTVGYSQELTQEELEFYISNLSRVDDNHYFEINYFIEHKIVEAVPNLEQYFWQQNCDNQRYFLEALYFLGSSLTHQYALAFFDSLNRPESDFYDPTEKYNSTDCGDLLRARVFCIQMLYRLGDYSKTDDVFALIEREKEQGSSKIDGINLLPFIIRYRPDLRELAKQELMNAISIANDDRAMFFYSIALSSSFDVENIPEVIQLFRNSTSPQVKRALIEFYFSNYEDKFDLNGLIKESLPSETNDELRLYYTKVLLLGFATPSDYAFVNSYLNNESNDTIRTLIEYELKSFLPPPLEKDDTLEYKINNLTDYVDSVSFYTWLGDEKFKNNLQSILQLAKSNLLAGDSVACSFQIKAFQNLVDNVYKDSLNTDPRFVTIEGWKFLYWNAQYILDRLPQLPVNADIEVINPAMSLVNTGAFTMEVKGTGFSANSVLYFNSNARTTTYVADTLLTAEILGTDVSVAGNYPVWVSSGTTNSDTVIYKVVITLPLPVRPVLECVRNNGDGTYTAYFGYKNDNTVSVYIPVGSKNKFTPTPQDRGQTRVFLPGRHNRVFTVSFNGSNLVWTLNGRTSTASSNSAPCN</sequence>
<dbReference type="EMBL" id="CP003418">
    <property type="protein sequence ID" value="AFH50716.1"/>
    <property type="molecule type" value="Genomic_DNA"/>
</dbReference>
<protein>
    <submittedName>
        <fullName evidence="1">Alpha beta-propellor repeat-containing integrin</fullName>
    </submittedName>
</protein>
<dbReference type="eggNOG" id="COG3266">
    <property type="taxonomic scope" value="Bacteria"/>
</dbReference>
<keyword evidence="1" id="KW-0401">Integrin</keyword>
<dbReference type="Proteomes" id="UP000007394">
    <property type="component" value="Chromosome"/>
</dbReference>
<dbReference type="GO" id="GO:0007229">
    <property type="term" value="P:integrin-mediated signaling pathway"/>
    <property type="evidence" value="ECO:0007669"/>
    <property type="project" value="UniProtKB-KW"/>
</dbReference>
<dbReference type="OrthoDB" id="355609at2"/>
<dbReference type="RefSeq" id="WP_014561854.1">
    <property type="nucleotide sequence ID" value="NC_017464.1"/>
</dbReference>
<dbReference type="SUPFAM" id="SSF81296">
    <property type="entry name" value="E set domains"/>
    <property type="match status" value="1"/>
</dbReference>
<dbReference type="InterPro" id="IPR014756">
    <property type="entry name" value="Ig_E-set"/>
</dbReference>
<dbReference type="STRING" id="945713.IALB_3013"/>
<dbReference type="KEGG" id="ial:IALB_3013"/>
<organism evidence="1 2">
    <name type="scientific">Ignavibacterium album (strain DSM 19864 / JCM 16511 / NBRC 101810 / Mat9-16)</name>
    <dbReference type="NCBI Taxonomy" id="945713"/>
    <lineage>
        <taxon>Bacteria</taxon>
        <taxon>Pseudomonadati</taxon>
        <taxon>Ignavibacteriota</taxon>
        <taxon>Ignavibacteria</taxon>
        <taxon>Ignavibacteriales</taxon>
        <taxon>Ignavibacteriaceae</taxon>
        <taxon>Ignavibacterium</taxon>
    </lineage>
</organism>
<name>I0AP09_IGNAJ</name>
<evidence type="ECO:0000313" key="2">
    <source>
        <dbReference type="Proteomes" id="UP000007394"/>
    </source>
</evidence>